<evidence type="ECO:0000313" key="6">
    <source>
        <dbReference type="Proteomes" id="UP000028525"/>
    </source>
</evidence>
<dbReference type="InterPro" id="IPR018062">
    <property type="entry name" value="HTH_AraC-typ_CS"/>
</dbReference>
<dbReference type="PANTHER" id="PTHR43280">
    <property type="entry name" value="ARAC-FAMILY TRANSCRIPTIONAL REGULATOR"/>
    <property type="match status" value="1"/>
</dbReference>
<dbReference type="PANTHER" id="PTHR43280:SF28">
    <property type="entry name" value="HTH-TYPE TRANSCRIPTIONAL ACTIVATOR RHAS"/>
    <property type="match status" value="1"/>
</dbReference>
<dbReference type="PROSITE" id="PS01124">
    <property type="entry name" value="HTH_ARAC_FAMILY_2"/>
    <property type="match status" value="1"/>
</dbReference>
<dbReference type="InterPro" id="IPR009057">
    <property type="entry name" value="Homeodomain-like_sf"/>
</dbReference>
<organism evidence="5 6">
    <name type="scientific">Lacrimispora celerecrescens</name>
    <dbReference type="NCBI Taxonomy" id="29354"/>
    <lineage>
        <taxon>Bacteria</taxon>
        <taxon>Bacillati</taxon>
        <taxon>Bacillota</taxon>
        <taxon>Clostridia</taxon>
        <taxon>Lachnospirales</taxon>
        <taxon>Lachnospiraceae</taxon>
        <taxon>Lacrimispora</taxon>
    </lineage>
</organism>
<dbReference type="OrthoDB" id="625043at2"/>
<accession>A0A084JKK1</accession>
<dbReference type="Proteomes" id="UP000028525">
    <property type="component" value="Unassembled WGS sequence"/>
</dbReference>
<proteinExistence type="predicted"/>
<dbReference type="STRING" id="29354.IO98_16105"/>
<dbReference type="SUPFAM" id="SSF46689">
    <property type="entry name" value="Homeodomain-like"/>
    <property type="match status" value="2"/>
</dbReference>
<dbReference type="EMBL" id="JPME01000018">
    <property type="protein sequence ID" value="KEZ89485.1"/>
    <property type="molecule type" value="Genomic_DNA"/>
</dbReference>
<keyword evidence="3" id="KW-0804">Transcription</keyword>
<keyword evidence="6" id="KW-1185">Reference proteome</keyword>
<dbReference type="InterPro" id="IPR037923">
    <property type="entry name" value="HTH-like"/>
</dbReference>
<comment type="caution">
    <text evidence="5">The sequence shown here is derived from an EMBL/GenBank/DDBJ whole genome shotgun (WGS) entry which is preliminary data.</text>
</comment>
<dbReference type="GO" id="GO:0003700">
    <property type="term" value="F:DNA-binding transcription factor activity"/>
    <property type="evidence" value="ECO:0007669"/>
    <property type="project" value="InterPro"/>
</dbReference>
<dbReference type="Gene3D" id="2.60.120.10">
    <property type="entry name" value="Jelly Rolls"/>
    <property type="match status" value="1"/>
</dbReference>
<dbReference type="PROSITE" id="PS00041">
    <property type="entry name" value="HTH_ARAC_FAMILY_1"/>
    <property type="match status" value="1"/>
</dbReference>
<evidence type="ECO:0000256" key="3">
    <source>
        <dbReference type="ARBA" id="ARBA00023163"/>
    </source>
</evidence>
<gene>
    <name evidence="5" type="ORF">IO98_16105</name>
</gene>
<dbReference type="InterPro" id="IPR014710">
    <property type="entry name" value="RmlC-like_jellyroll"/>
</dbReference>
<protein>
    <submittedName>
        <fullName evidence="5">AraC family transcriptional regulator</fullName>
    </submittedName>
</protein>
<keyword evidence="2" id="KW-0238">DNA-binding</keyword>
<dbReference type="RefSeq" id="WP_038282750.1">
    <property type="nucleotide sequence ID" value="NZ_JPME01000018.1"/>
</dbReference>
<reference evidence="5 6" key="1">
    <citation type="submission" date="2014-07" db="EMBL/GenBank/DDBJ databases">
        <title>Draft genome of Clostridium celerecrescens 152B isolated from sediments associated with methane hydrate from Krishna Godavari basin.</title>
        <authorList>
            <person name="Honkalas V.S."/>
            <person name="Dabir A.P."/>
            <person name="Arora P."/>
            <person name="Dhakephalkar P.K."/>
        </authorList>
    </citation>
    <scope>NUCLEOTIDE SEQUENCE [LARGE SCALE GENOMIC DNA]</scope>
    <source>
        <strain evidence="5 6">152B</strain>
    </source>
</reference>
<dbReference type="Pfam" id="PF12833">
    <property type="entry name" value="HTH_18"/>
    <property type="match status" value="1"/>
</dbReference>
<keyword evidence="1" id="KW-0805">Transcription regulation</keyword>
<dbReference type="GO" id="GO:0043565">
    <property type="term" value="F:sequence-specific DNA binding"/>
    <property type="evidence" value="ECO:0007669"/>
    <property type="project" value="InterPro"/>
</dbReference>
<dbReference type="InterPro" id="IPR003313">
    <property type="entry name" value="AraC-bd"/>
</dbReference>
<dbReference type="SMART" id="SM00342">
    <property type="entry name" value="HTH_ARAC"/>
    <property type="match status" value="1"/>
</dbReference>
<dbReference type="Gene3D" id="1.10.10.60">
    <property type="entry name" value="Homeodomain-like"/>
    <property type="match status" value="2"/>
</dbReference>
<dbReference type="InterPro" id="IPR018060">
    <property type="entry name" value="HTH_AraC"/>
</dbReference>
<evidence type="ECO:0000259" key="4">
    <source>
        <dbReference type="PROSITE" id="PS01124"/>
    </source>
</evidence>
<sequence length="271" mass="31378">MEVNFDNMIPDLHYYIHRKCTASWKIDPDYISFIDITYVIAGKARYFIDGKEYIVRKGDLICIPKGTHRAAVSVPEDLMECYSTNLFLTDQKGNDISLPINLISHIGNVPPLISCFHEIHEEWIKREFGYKLKVRASMCLILYHILDLLFNENRISSKDIRIINSIRYMSTHFAEDVSIDTMASLFHIHPVYYGNLFKKALGMTFKQYLISLRLNHAENILRSGEANVGDAALQSGFSDIYYFSKLFKEKKGIPPSKLLPPERKKNIEIFK</sequence>
<name>A0A084JKK1_9FIRM</name>
<feature type="domain" description="HTH araC/xylS-type" evidence="4">
    <location>
        <begin position="163"/>
        <end position="261"/>
    </location>
</feature>
<dbReference type="Pfam" id="PF02311">
    <property type="entry name" value="AraC_binding"/>
    <property type="match status" value="1"/>
</dbReference>
<dbReference type="AlphaFoldDB" id="A0A084JKK1"/>
<evidence type="ECO:0000313" key="5">
    <source>
        <dbReference type="EMBL" id="KEZ89485.1"/>
    </source>
</evidence>
<evidence type="ECO:0000256" key="1">
    <source>
        <dbReference type="ARBA" id="ARBA00023015"/>
    </source>
</evidence>
<dbReference type="SUPFAM" id="SSF51215">
    <property type="entry name" value="Regulatory protein AraC"/>
    <property type="match status" value="1"/>
</dbReference>
<evidence type="ECO:0000256" key="2">
    <source>
        <dbReference type="ARBA" id="ARBA00023125"/>
    </source>
</evidence>